<dbReference type="EMBL" id="JBHRZH010000004">
    <property type="protein sequence ID" value="MFC3760078.1"/>
    <property type="molecule type" value="Genomic_DNA"/>
</dbReference>
<sequence>MLAGTDSDSVWRLSRRRGEEGGAELLGWAVVDTAGDLADGGGSSSD</sequence>
<comment type="caution">
    <text evidence="1">The sequence shown here is derived from an EMBL/GenBank/DDBJ whole genome shotgun (WGS) entry which is preliminary data.</text>
</comment>
<evidence type="ECO:0000313" key="2">
    <source>
        <dbReference type="Proteomes" id="UP001595699"/>
    </source>
</evidence>
<dbReference type="Proteomes" id="UP001595699">
    <property type="component" value="Unassembled WGS sequence"/>
</dbReference>
<keyword evidence="2" id="KW-1185">Reference proteome</keyword>
<dbReference type="RefSeq" id="WP_205120099.1">
    <property type="nucleotide sequence ID" value="NZ_JAFBCM010000001.1"/>
</dbReference>
<protein>
    <submittedName>
        <fullName evidence="1">Uncharacterized protein</fullName>
    </submittedName>
</protein>
<evidence type="ECO:0000313" key="1">
    <source>
        <dbReference type="EMBL" id="MFC3760078.1"/>
    </source>
</evidence>
<gene>
    <name evidence="1" type="ORF">ACFOUW_04465</name>
</gene>
<reference evidence="2" key="1">
    <citation type="journal article" date="2019" name="Int. J. Syst. Evol. Microbiol.">
        <title>The Global Catalogue of Microorganisms (GCM) 10K type strain sequencing project: providing services to taxonomists for standard genome sequencing and annotation.</title>
        <authorList>
            <consortium name="The Broad Institute Genomics Platform"/>
            <consortium name="The Broad Institute Genome Sequencing Center for Infectious Disease"/>
            <person name="Wu L."/>
            <person name="Ma J."/>
        </authorList>
    </citation>
    <scope>NUCLEOTIDE SEQUENCE [LARGE SCALE GENOMIC DNA]</scope>
    <source>
        <strain evidence="2">CGMCC 4.7241</strain>
    </source>
</reference>
<accession>A0ABV7Y4W9</accession>
<organism evidence="1 2">
    <name type="scientific">Tenggerimyces flavus</name>
    <dbReference type="NCBI Taxonomy" id="1708749"/>
    <lineage>
        <taxon>Bacteria</taxon>
        <taxon>Bacillati</taxon>
        <taxon>Actinomycetota</taxon>
        <taxon>Actinomycetes</taxon>
        <taxon>Propionibacteriales</taxon>
        <taxon>Nocardioidaceae</taxon>
        <taxon>Tenggerimyces</taxon>
    </lineage>
</organism>
<name>A0ABV7Y4W9_9ACTN</name>
<proteinExistence type="predicted"/>